<sequence>MAAPEALLMTAGGSQALQLVIQTFLQPSDTVLVEDPGYFMLFPMLEQRGLRLVPVPRLADGPCLETLERACRTEAPKAFFVQPVLHNPTGGTATAANLHRLLRIAERNALLLVEDDAHGDLHGGKAVRLMQMDGGATVLHIGSFTKLVGQGLRTGFVAASRERTQALLRTKVTTALTGSSVEERRLLELLSSGQYRRHLETLRARLSAARGLVATRLRGLGFGIADGDDGMFLWAEAPRDASAGLIPAARARGLALAGGTLFRPGRQPSRHFRFNVSRSTDPRIMEVLAALLTGEGK</sequence>
<dbReference type="PANTHER" id="PTHR46577:SF2">
    <property type="entry name" value="TRANSCRIPTIONAL REGULATORY PROTEIN"/>
    <property type="match status" value="1"/>
</dbReference>
<accession>A0A9X0R512</accession>
<dbReference type="InterPro" id="IPR015421">
    <property type="entry name" value="PyrdxlP-dep_Trfase_major"/>
</dbReference>
<gene>
    <name evidence="2" type="ORF">H7965_27775</name>
</gene>
<feature type="domain" description="Aminotransferase class I/classII large" evidence="1">
    <location>
        <begin position="4"/>
        <end position="290"/>
    </location>
</feature>
<dbReference type="InterPro" id="IPR004839">
    <property type="entry name" value="Aminotransferase_I/II_large"/>
</dbReference>
<dbReference type="Gene3D" id="3.40.640.10">
    <property type="entry name" value="Type I PLP-dependent aspartate aminotransferase-like (Major domain)"/>
    <property type="match status" value="1"/>
</dbReference>
<dbReference type="GO" id="GO:0008483">
    <property type="term" value="F:transaminase activity"/>
    <property type="evidence" value="ECO:0007669"/>
    <property type="project" value="UniProtKB-KW"/>
</dbReference>
<name>A0A9X0R512_9PROT</name>
<proteinExistence type="predicted"/>
<organism evidence="2 3">
    <name type="scientific">Siccirubricoccus deserti</name>
    <dbReference type="NCBI Taxonomy" id="2013562"/>
    <lineage>
        <taxon>Bacteria</taxon>
        <taxon>Pseudomonadati</taxon>
        <taxon>Pseudomonadota</taxon>
        <taxon>Alphaproteobacteria</taxon>
        <taxon>Acetobacterales</taxon>
        <taxon>Roseomonadaceae</taxon>
        <taxon>Siccirubricoccus</taxon>
    </lineage>
</organism>
<evidence type="ECO:0000259" key="1">
    <source>
        <dbReference type="Pfam" id="PF00155"/>
    </source>
</evidence>
<protein>
    <submittedName>
        <fullName evidence="2">PLP-dependent aminotransferase family protein</fullName>
    </submittedName>
</protein>
<dbReference type="InterPro" id="IPR015424">
    <property type="entry name" value="PyrdxlP-dep_Trfase"/>
</dbReference>
<keyword evidence="3" id="KW-1185">Reference proteome</keyword>
<dbReference type="Proteomes" id="UP000600101">
    <property type="component" value="Unassembled WGS sequence"/>
</dbReference>
<dbReference type="GO" id="GO:0030170">
    <property type="term" value="F:pyridoxal phosphate binding"/>
    <property type="evidence" value="ECO:0007669"/>
    <property type="project" value="InterPro"/>
</dbReference>
<dbReference type="AlphaFoldDB" id="A0A9X0R512"/>
<evidence type="ECO:0000313" key="2">
    <source>
        <dbReference type="EMBL" id="MBC4019043.1"/>
    </source>
</evidence>
<comment type="caution">
    <text evidence="2">The sequence shown here is derived from an EMBL/GenBank/DDBJ whole genome shotgun (WGS) entry which is preliminary data.</text>
</comment>
<dbReference type="SUPFAM" id="SSF53383">
    <property type="entry name" value="PLP-dependent transferases"/>
    <property type="match status" value="1"/>
</dbReference>
<dbReference type="Gene3D" id="3.90.1150.10">
    <property type="entry name" value="Aspartate Aminotransferase, domain 1"/>
    <property type="match status" value="1"/>
</dbReference>
<keyword evidence="2" id="KW-0032">Aminotransferase</keyword>
<reference evidence="2" key="1">
    <citation type="submission" date="2020-08" db="EMBL/GenBank/DDBJ databases">
        <authorList>
            <person name="Hu Y."/>
            <person name="Nguyen S.V."/>
            <person name="Li F."/>
            <person name="Fanning S."/>
        </authorList>
    </citation>
    <scope>NUCLEOTIDE SEQUENCE</scope>
    <source>
        <strain evidence="2">SYSU D8009</strain>
    </source>
</reference>
<keyword evidence="2" id="KW-0808">Transferase</keyword>
<evidence type="ECO:0000313" key="3">
    <source>
        <dbReference type="Proteomes" id="UP000600101"/>
    </source>
</evidence>
<dbReference type="PANTHER" id="PTHR46577">
    <property type="entry name" value="HTH-TYPE TRANSCRIPTIONAL REGULATORY PROTEIN GABR"/>
    <property type="match status" value="1"/>
</dbReference>
<dbReference type="InterPro" id="IPR015422">
    <property type="entry name" value="PyrdxlP-dep_Trfase_small"/>
</dbReference>
<dbReference type="Pfam" id="PF00155">
    <property type="entry name" value="Aminotran_1_2"/>
    <property type="match status" value="1"/>
</dbReference>
<dbReference type="CDD" id="cd00609">
    <property type="entry name" value="AAT_like"/>
    <property type="match status" value="1"/>
</dbReference>
<dbReference type="EMBL" id="JACOMF010000110">
    <property type="protein sequence ID" value="MBC4019043.1"/>
    <property type="molecule type" value="Genomic_DNA"/>
</dbReference>
<dbReference type="InterPro" id="IPR051446">
    <property type="entry name" value="HTH_trans_reg/aminotransferase"/>
</dbReference>